<organism evidence="2 3">
    <name type="scientific">Maritimibacter fusiformis</name>
    <dbReference type="NCBI Taxonomy" id="2603819"/>
    <lineage>
        <taxon>Bacteria</taxon>
        <taxon>Pseudomonadati</taxon>
        <taxon>Pseudomonadota</taxon>
        <taxon>Alphaproteobacteria</taxon>
        <taxon>Rhodobacterales</taxon>
        <taxon>Roseobacteraceae</taxon>
        <taxon>Maritimibacter</taxon>
    </lineage>
</organism>
<evidence type="ECO:0000256" key="1">
    <source>
        <dbReference type="ARBA" id="ARBA00022649"/>
    </source>
</evidence>
<comment type="caution">
    <text evidence="2">The sequence shown here is derived from an EMBL/GenBank/DDBJ whole genome shotgun (WGS) entry which is preliminary data.</text>
</comment>
<evidence type="ECO:0000313" key="3">
    <source>
        <dbReference type="Proteomes" id="UP000322080"/>
    </source>
</evidence>
<dbReference type="InterPro" id="IPR007712">
    <property type="entry name" value="RelE/ParE_toxin"/>
</dbReference>
<evidence type="ECO:0000313" key="2">
    <source>
        <dbReference type="EMBL" id="TYB81773.1"/>
    </source>
</evidence>
<dbReference type="EMBL" id="VSIY01000005">
    <property type="protein sequence ID" value="TYB81773.1"/>
    <property type="molecule type" value="Genomic_DNA"/>
</dbReference>
<keyword evidence="3" id="KW-1185">Reference proteome</keyword>
<keyword evidence="1" id="KW-1277">Toxin-antitoxin system</keyword>
<dbReference type="Pfam" id="PF05016">
    <property type="entry name" value="ParE_toxin"/>
    <property type="match status" value="1"/>
</dbReference>
<gene>
    <name evidence="2" type="ORF">FVF75_08695</name>
</gene>
<dbReference type="RefSeq" id="WP_148377582.1">
    <property type="nucleotide sequence ID" value="NZ_VSIY01000005.1"/>
</dbReference>
<dbReference type="Gene3D" id="3.30.2310.20">
    <property type="entry name" value="RelE-like"/>
    <property type="match status" value="1"/>
</dbReference>
<dbReference type="SUPFAM" id="SSF143011">
    <property type="entry name" value="RelE-like"/>
    <property type="match status" value="1"/>
</dbReference>
<dbReference type="AlphaFoldDB" id="A0A5D0RK20"/>
<reference evidence="2 3" key="1">
    <citation type="submission" date="2019-08" db="EMBL/GenBank/DDBJ databases">
        <title>Identification of a novel species of the genus Boseongicola.</title>
        <authorList>
            <person name="Zhang X.-Q."/>
        </authorList>
    </citation>
    <scope>NUCLEOTIDE SEQUENCE [LARGE SCALE GENOMIC DNA]</scope>
    <source>
        <strain evidence="2 3">HY14</strain>
    </source>
</reference>
<sequence>MQIAYTNVARKGLKQMPAKDRAALIAKLEAYAATGEGDVKRLVGSEYFRLRHRDWRAIFEVEDGVLVIRVAHRREVYK</sequence>
<name>A0A5D0RK20_9RHOB</name>
<accession>A0A5D0RK20</accession>
<dbReference type="InterPro" id="IPR035093">
    <property type="entry name" value="RelE/ParE_toxin_dom_sf"/>
</dbReference>
<proteinExistence type="predicted"/>
<dbReference type="Proteomes" id="UP000322080">
    <property type="component" value="Unassembled WGS sequence"/>
</dbReference>
<protein>
    <submittedName>
        <fullName evidence="2">Type II toxin-antitoxin system RelE/ParE family toxin</fullName>
    </submittedName>
</protein>